<dbReference type="EMBL" id="JAZDWU010000002">
    <property type="protein sequence ID" value="KAL0012213.1"/>
    <property type="molecule type" value="Genomic_DNA"/>
</dbReference>
<dbReference type="PANTHER" id="PTHR36617:SF16">
    <property type="entry name" value="OS04G0516500 PROTEIN"/>
    <property type="match status" value="1"/>
</dbReference>
<keyword evidence="3" id="KW-1185">Reference proteome</keyword>
<evidence type="ECO:0000259" key="1">
    <source>
        <dbReference type="Pfam" id="PF13966"/>
    </source>
</evidence>
<gene>
    <name evidence="2" type="ORF">SO802_007321</name>
</gene>
<evidence type="ECO:0000313" key="3">
    <source>
        <dbReference type="Proteomes" id="UP001459277"/>
    </source>
</evidence>
<accession>A0AAW2DNK6</accession>
<comment type="caution">
    <text evidence="2">The sequence shown here is derived from an EMBL/GenBank/DDBJ whole genome shotgun (WGS) entry which is preliminary data.</text>
</comment>
<proteinExistence type="predicted"/>
<sequence length="214" mass="24497">MKYCNHQQVNSRNVNKLSSSRVWKSLKKGEEIFKKGIKWLPGTDSNLDFWHDNWSGIGPLRHTIQGPLTQESARIKVKEVGLPGGWDWDKIQMEMPINIKKVIQATPIPLVARTEDKLAWKLAAKGDFDLKSAYLLTLEPDLEVPFRGKWIWKLKTLPRIQFFVWQCMHHSIGVRESLAARGIAIENSCPICLNGPENIIHALRDCPSAKAIWH</sequence>
<dbReference type="AlphaFoldDB" id="A0AAW2DNK6"/>
<name>A0AAW2DNK6_9ROSI</name>
<reference evidence="2 3" key="1">
    <citation type="submission" date="2024-01" db="EMBL/GenBank/DDBJ databases">
        <title>A telomere-to-telomere, gap-free genome of sweet tea (Lithocarpus litseifolius).</title>
        <authorList>
            <person name="Zhou J."/>
        </authorList>
    </citation>
    <scope>NUCLEOTIDE SEQUENCE [LARGE SCALE GENOMIC DNA]</scope>
    <source>
        <strain evidence="2">Zhou-2022a</strain>
        <tissue evidence="2">Leaf</tissue>
    </source>
</reference>
<evidence type="ECO:0000313" key="2">
    <source>
        <dbReference type="EMBL" id="KAL0012213.1"/>
    </source>
</evidence>
<dbReference type="InterPro" id="IPR026960">
    <property type="entry name" value="RVT-Znf"/>
</dbReference>
<organism evidence="2 3">
    <name type="scientific">Lithocarpus litseifolius</name>
    <dbReference type="NCBI Taxonomy" id="425828"/>
    <lineage>
        <taxon>Eukaryota</taxon>
        <taxon>Viridiplantae</taxon>
        <taxon>Streptophyta</taxon>
        <taxon>Embryophyta</taxon>
        <taxon>Tracheophyta</taxon>
        <taxon>Spermatophyta</taxon>
        <taxon>Magnoliopsida</taxon>
        <taxon>eudicotyledons</taxon>
        <taxon>Gunneridae</taxon>
        <taxon>Pentapetalae</taxon>
        <taxon>rosids</taxon>
        <taxon>fabids</taxon>
        <taxon>Fagales</taxon>
        <taxon>Fagaceae</taxon>
        <taxon>Lithocarpus</taxon>
    </lineage>
</organism>
<dbReference type="PANTHER" id="PTHR36617">
    <property type="entry name" value="PROTEIN, PUTATIVE-RELATED"/>
    <property type="match status" value="1"/>
</dbReference>
<dbReference type="Proteomes" id="UP001459277">
    <property type="component" value="Unassembled WGS sequence"/>
</dbReference>
<dbReference type="Pfam" id="PF13966">
    <property type="entry name" value="zf-RVT"/>
    <property type="match status" value="1"/>
</dbReference>
<protein>
    <recommendedName>
        <fullName evidence="1">Reverse transcriptase zinc-binding domain-containing protein</fullName>
    </recommendedName>
</protein>
<feature type="domain" description="Reverse transcriptase zinc-binding" evidence="1">
    <location>
        <begin position="128"/>
        <end position="213"/>
    </location>
</feature>